<dbReference type="InterPro" id="IPR045592">
    <property type="entry name" value="DUF6461"/>
</dbReference>
<sequence>MTKIDADTACLTWIRTGDLDQVVRVFGGHPLVAEPETLDGLFSIAPEDLPDDATGVALVARHGDWAVLIEPFAFRGLSQTLLCEAAAKGEAYRVAWTVNRSTFVSYVRDGEIVASFDALDLEGAHGRDWIDALPVSAADWDADWMAAAFAVAGHLSGIVIDDDWLADSHSLHWLRPMTVRRAPALRIDARMRSIAETDPRIARIIAEPTPARLPEIILIAATMAVATAGIEGPAVEEALALIANRGHSAEVATRLRALQDDCTARMWEAYESWPEETREDSPYPGHDTTYGRWRIKATAAEILILALTPGDNLAEQALEITNRTGGTYLSEENGDIARHHALGSVAYFLATGENA</sequence>
<dbReference type="EMBL" id="WXEW01000012">
    <property type="protein sequence ID" value="NAS26822.1"/>
    <property type="molecule type" value="Genomic_DNA"/>
</dbReference>
<dbReference type="RefSeq" id="WP_161483805.1">
    <property type="nucleotide sequence ID" value="NZ_WXEW01000012.1"/>
</dbReference>
<dbReference type="AlphaFoldDB" id="A0A7C9J7K2"/>
<keyword evidence="2" id="KW-1185">Reference proteome</keyword>
<dbReference type="Proteomes" id="UP000479526">
    <property type="component" value="Unassembled WGS sequence"/>
</dbReference>
<evidence type="ECO:0000313" key="2">
    <source>
        <dbReference type="Proteomes" id="UP000479526"/>
    </source>
</evidence>
<reference evidence="1 2" key="1">
    <citation type="submission" date="2020-01" db="EMBL/GenBank/DDBJ databases">
        <title>Herbidospora sp. NEAU-GS84 nov., a novel actinomycete isolated from soil.</title>
        <authorList>
            <person name="Han L."/>
        </authorList>
    </citation>
    <scope>NUCLEOTIDE SEQUENCE [LARGE SCALE GENOMIC DNA]</scope>
    <source>
        <strain evidence="1 2">NEAU-GS84</strain>
    </source>
</reference>
<protein>
    <submittedName>
        <fullName evidence="1">Uncharacterized protein</fullName>
    </submittedName>
</protein>
<evidence type="ECO:0000313" key="1">
    <source>
        <dbReference type="EMBL" id="NAS26822.1"/>
    </source>
</evidence>
<accession>A0A7C9J7K2</accession>
<organism evidence="1 2">
    <name type="scientific">Herbidospora solisilvae</name>
    <dbReference type="NCBI Taxonomy" id="2696284"/>
    <lineage>
        <taxon>Bacteria</taxon>
        <taxon>Bacillati</taxon>
        <taxon>Actinomycetota</taxon>
        <taxon>Actinomycetes</taxon>
        <taxon>Streptosporangiales</taxon>
        <taxon>Streptosporangiaceae</taxon>
        <taxon>Herbidospora</taxon>
    </lineage>
</organism>
<proteinExistence type="predicted"/>
<comment type="caution">
    <text evidence="1">The sequence shown here is derived from an EMBL/GenBank/DDBJ whole genome shotgun (WGS) entry which is preliminary data.</text>
</comment>
<dbReference type="Pfam" id="PF20062">
    <property type="entry name" value="DUF6461"/>
    <property type="match status" value="1"/>
</dbReference>
<name>A0A7C9J7K2_9ACTN</name>
<gene>
    <name evidence="1" type="ORF">GT755_34775</name>
</gene>